<accession>G4CRN4</accession>
<reference evidence="1 2" key="1">
    <citation type="submission" date="2011-06" db="EMBL/GenBank/DDBJ databases">
        <authorList>
            <person name="Muzny D."/>
            <person name="Qin X."/>
            <person name="Deng J."/>
            <person name="Jiang H."/>
            <person name="Liu Y."/>
            <person name="Qu J."/>
            <person name="Song X.-Z."/>
            <person name="Zhang L."/>
            <person name="Thornton R."/>
            <person name="Coyle M."/>
            <person name="Francisco L."/>
            <person name="Jackson L."/>
            <person name="Javaid M."/>
            <person name="Korchina V."/>
            <person name="Kovar C."/>
            <person name="Mata R."/>
            <person name="Mathew T."/>
            <person name="Ngo R."/>
            <person name="Nguyen L."/>
            <person name="Nguyen N."/>
            <person name="Okwuonu G."/>
            <person name="Ongeri F."/>
            <person name="Pham C."/>
            <person name="Simmons D."/>
            <person name="Wilczek-Boney K."/>
            <person name="Hale W."/>
            <person name="Jakkamsetti A."/>
            <person name="Pham P."/>
            <person name="Ruth R."/>
            <person name="San Lucas F."/>
            <person name="Warren J."/>
            <person name="Zhang J."/>
            <person name="Zhao Z."/>
            <person name="Zhou C."/>
            <person name="Zhu D."/>
            <person name="Lee S."/>
            <person name="Bess C."/>
            <person name="Blankenburg K."/>
            <person name="Forbes L."/>
            <person name="Fu Q."/>
            <person name="Gubbala S."/>
            <person name="Hirani K."/>
            <person name="Jayaseelan J.C."/>
            <person name="Lara F."/>
            <person name="Munidasa M."/>
            <person name="Palculict T."/>
            <person name="Patil S."/>
            <person name="Pu L.-L."/>
            <person name="Saada N."/>
            <person name="Tang L."/>
            <person name="Weissenberger G."/>
            <person name="Zhu Y."/>
            <person name="Hemphill L."/>
            <person name="Shang Y."/>
            <person name="Youmans B."/>
            <person name="Ayvaz T."/>
            <person name="Ross M."/>
            <person name="Santibanez J."/>
            <person name="Aqrawi P."/>
            <person name="Gross S."/>
            <person name="Joshi V."/>
            <person name="Fowler G."/>
            <person name="Nazareth L."/>
            <person name="Reid J."/>
            <person name="Worley K."/>
            <person name="Petrosino J."/>
            <person name="Highlander S."/>
            <person name="Gibbs R."/>
        </authorList>
    </citation>
    <scope>NUCLEOTIDE SEQUENCE [LARGE SCALE GENOMIC DNA]</scope>
    <source>
        <strain evidence="1 2">9715</strain>
    </source>
</reference>
<protein>
    <submittedName>
        <fullName evidence="1">Uncharacterized protein</fullName>
    </submittedName>
</protein>
<name>G4CRN4_9NEIS</name>
<keyword evidence="2" id="KW-1185">Reference proteome</keyword>
<gene>
    <name evidence="1" type="ORF">HMPREF9370_1744</name>
</gene>
<evidence type="ECO:0000313" key="2">
    <source>
        <dbReference type="Proteomes" id="UP000005336"/>
    </source>
</evidence>
<dbReference type="PATRIC" id="fig|1030841.3.peg.1734"/>
<proteinExistence type="predicted"/>
<dbReference type="Proteomes" id="UP000005336">
    <property type="component" value="Unassembled WGS sequence"/>
</dbReference>
<dbReference type="EMBL" id="AGAZ01000061">
    <property type="protein sequence ID" value="EGZ45185.1"/>
    <property type="molecule type" value="Genomic_DNA"/>
</dbReference>
<comment type="caution">
    <text evidence="1">The sequence shown here is derived from an EMBL/GenBank/DDBJ whole genome shotgun (WGS) entry which is preliminary data.</text>
</comment>
<evidence type="ECO:0000313" key="1">
    <source>
        <dbReference type="EMBL" id="EGZ45185.1"/>
    </source>
</evidence>
<organism evidence="1 2">
    <name type="scientific">Neisseria wadsworthii 9715</name>
    <dbReference type="NCBI Taxonomy" id="1030841"/>
    <lineage>
        <taxon>Bacteria</taxon>
        <taxon>Pseudomonadati</taxon>
        <taxon>Pseudomonadota</taxon>
        <taxon>Betaproteobacteria</taxon>
        <taxon>Neisseriales</taxon>
        <taxon>Neisseriaceae</taxon>
        <taxon>Neisseria</taxon>
    </lineage>
</organism>
<sequence>MLNHEEFVNAKDEWLIPSEFAFTRAQFPTMHTMNLNLFNIIKSSR</sequence>
<dbReference type="HOGENOM" id="CLU_3202504_0_0_4"/>
<dbReference type="AlphaFoldDB" id="G4CRN4"/>